<dbReference type="Proteomes" id="UP000006793">
    <property type="component" value="Chromosome"/>
</dbReference>
<dbReference type="eggNOG" id="COG2206">
    <property type="taxonomic scope" value="Bacteria"/>
</dbReference>
<evidence type="ECO:0000313" key="4">
    <source>
        <dbReference type="EMBL" id="AEH45820.1"/>
    </source>
</evidence>
<evidence type="ECO:0000256" key="2">
    <source>
        <dbReference type="SAM" id="Phobius"/>
    </source>
</evidence>
<evidence type="ECO:0000259" key="3">
    <source>
        <dbReference type="Pfam" id="PF01966"/>
    </source>
</evidence>
<dbReference type="AlphaFoldDB" id="F8ACP1"/>
<dbReference type="EMBL" id="CP002683">
    <property type="protein sequence ID" value="AEH45820.1"/>
    <property type="molecule type" value="Genomic_DNA"/>
</dbReference>
<keyword evidence="2" id="KW-0812">Transmembrane</keyword>
<reference evidence="5" key="1">
    <citation type="submission" date="2011-04" db="EMBL/GenBank/DDBJ databases">
        <title>The complete genome of Thermodesulfatator indicus DSM 15286.</title>
        <authorList>
            <person name="Lucas S."/>
            <person name="Copeland A."/>
            <person name="Lapidus A."/>
            <person name="Bruce D."/>
            <person name="Goodwin L."/>
            <person name="Pitluck S."/>
            <person name="Peters L."/>
            <person name="Kyrpides N."/>
            <person name="Mavromatis K."/>
            <person name="Pagani I."/>
            <person name="Ivanova N."/>
            <person name="Saunders L."/>
            <person name="Detter J.C."/>
            <person name="Tapia R."/>
            <person name="Han C."/>
            <person name="Land M."/>
            <person name="Hauser L."/>
            <person name="Markowitz V."/>
            <person name="Cheng J.-F."/>
            <person name="Hugenholtz P."/>
            <person name="Woyke T."/>
            <person name="Wu D."/>
            <person name="Spring S."/>
            <person name="Schroeder M."/>
            <person name="Brambilla E."/>
            <person name="Klenk H.-P."/>
            <person name="Eisen J.A."/>
        </authorList>
    </citation>
    <scope>NUCLEOTIDE SEQUENCE [LARGE SCALE GENOMIC DNA]</scope>
    <source>
        <strain evidence="5">DSM 15286 / JCM 11887 / CIR29812</strain>
    </source>
</reference>
<dbReference type="eggNOG" id="COG1988">
    <property type="taxonomic scope" value="Bacteria"/>
</dbReference>
<feature type="transmembrane region" description="Helical" evidence="2">
    <location>
        <begin position="55"/>
        <end position="79"/>
    </location>
</feature>
<dbReference type="SUPFAM" id="SSF109604">
    <property type="entry name" value="HD-domain/PDEase-like"/>
    <property type="match status" value="1"/>
</dbReference>
<sequence length="669" mass="74787">MTGKSHILFAGTLAWALGYSPPEVACIAGAAVIPDRIERIGPIRILKHRGISHDLILWLFLLFLVVLLENKNVIPIFFLNEWKILLPTEYGFNSLSPHALFLGPVFHLFADALTPMGISLAGWKIRFPLCRTGHPSEFALVALLSLWWGAVGWYAPRLDPVVVVAAGKTLVLYPASFVVRLAAAIVPFVPFVLLRFLPSRSAKRKTEVPAIEREGTPEDPEREPVILKTRGICGREVEIRLEPEGNTLVADLRELRNLWIPASPAPSSETTPKTEPEPKREPNIERTEPREVPQKATKSEAPDNESHLPKDPEGRLKRLLEEYRKDFERSGLSEAVDQVAELLISEGARFPSVAGKDPADALRPKNHFDLLAKVSLLEHSVNTAEKVLAVARRRMPDGWRASAPRLILCALAHDLGKLPSVSGEDYSTASHSLHSAALLGKLLRDHPWREALTDIVKRHHERIDEKTPVELEILIRADKEAREEEAERLAGEKFSPPVVRPETISGKPETRSIPDSFPLERVFAKIPVNQVLPNGSFVAFSQPDGIVYIQAESLHLAISETAREIGLDDSFYHSTEKPIKKSCLQSFYDEIRRRGWAAEKLVSESFYGNFFWVWNPKKNDYTRTFYIPVKADAFGIPIDELEKQRKSHPVIADLRIKGVAPPGSSPPGD</sequence>
<organism evidence="4 5">
    <name type="scientific">Thermodesulfatator indicus (strain DSM 15286 / JCM 11887 / CIR29812)</name>
    <dbReference type="NCBI Taxonomy" id="667014"/>
    <lineage>
        <taxon>Bacteria</taxon>
        <taxon>Pseudomonadati</taxon>
        <taxon>Thermodesulfobacteriota</taxon>
        <taxon>Thermodesulfobacteria</taxon>
        <taxon>Thermodesulfobacteriales</taxon>
        <taxon>Thermodesulfatatoraceae</taxon>
        <taxon>Thermodesulfatator</taxon>
    </lineage>
</organism>
<feature type="compositionally biased region" description="Low complexity" evidence="1">
    <location>
        <begin position="261"/>
        <end position="271"/>
    </location>
</feature>
<dbReference type="HOGENOM" id="CLU_410446_0_0_0"/>
<accession>F8ACP1</accession>
<reference evidence="4 5" key="2">
    <citation type="journal article" date="2012" name="Stand. Genomic Sci.">
        <title>Complete genome sequence of the thermophilic sulfate-reducing ocean bacterium Thermodesulfatator indicus type strain (CIR29812(T)).</title>
        <authorList>
            <person name="Anderson I."/>
            <person name="Saunders E."/>
            <person name="Lapidus A."/>
            <person name="Nolan M."/>
            <person name="Lucas S."/>
            <person name="Tice H."/>
            <person name="Del Rio T.G."/>
            <person name="Cheng J.F."/>
            <person name="Han C."/>
            <person name="Tapia R."/>
            <person name="Goodwin L.A."/>
            <person name="Pitluck S."/>
            <person name="Liolios K."/>
            <person name="Mavromatis K."/>
            <person name="Pagani I."/>
            <person name="Ivanova N."/>
            <person name="Mikhailova N."/>
            <person name="Pati A."/>
            <person name="Chen A."/>
            <person name="Palaniappan K."/>
            <person name="Land M."/>
            <person name="Hauser L."/>
            <person name="Jeffries C.D."/>
            <person name="Chang Y.J."/>
            <person name="Brambilla E.M."/>
            <person name="Rohde M."/>
            <person name="Spring S."/>
            <person name="Goker M."/>
            <person name="Detter J.C."/>
            <person name="Woyke T."/>
            <person name="Bristow J."/>
            <person name="Eisen J.A."/>
            <person name="Markowitz V."/>
            <person name="Hugenholtz P."/>
            <person name="Kyrpides N.C."/>
            <person name="Klenk H.P."/>
        </authorList>
    </citation>
    <scope>NUCLEOTIDE SEQUENCE [LARGE SCALE GENOMIC DNA]</scope>
    <source>
        <strain evidence="5">DSM 15286 / JCM 11887 / CIR29812</strain>
    </source>
</reference>
<dbReference type="Pfam" id="PF01966">
    <property type="entry name" value="HD"/>
    <property type="match status" value="1"/>
</dbReference>
<proteinExistence type="predicted"/>
<feature type="transmembrane region" description="Helical" evidence="2">
    <location>
        <begin position="99"/>
        <end position="123"/>
    </location>
</feature>
<keyword evidence="5" id="KW-1185">Reference proteome</keyword>
<name>F8ACP1_THEID</name>
<dbReference type="PaxDb" id="667014-Thein_1966"/>
<feature type="transmembrane region" description="Helical" evidence="2">
    <location>
        <begin position="175"/>
        <end position="197"/>
    </location>
</feature>
<keyword evidence="2" id="KW-0472">Membrane</keyword>
<dbReference type="Gene3D" id="1.10.3210.10">
    <property type="entry name" value="Hypothetical protein af1432"/>
    <property type="match status" value="1"/>
</dbReference>
<dbReference type="KEGG" id="tid:Thein_1966"/>
<dbReference type="Pfam" id="PF04307">
    <property type="entry name" value="YdjM"/>
    <property type="match status" value="1"/>
</dbReference>
<dbReference type="InParanoid" id="F8ACP1"/>
<dbReference type="OrthoDB" id="5428414at2"/>
<protein>
    <submittedName>
        <fullName evidence="4">Metal-dependent phosphohydrolase HD sub domain protein</fullName>
    </submittedName>
</protein>
<dbReference type="RefSeq" id="WP_013908559.1">
    <property type="nucleotide sequence ID" value="NC_015681.1"/>
</dbReference>
<evidence type="ECO:0000313" key="5">
    <source>
        <dbReference type="Proteomes" id="UP000006793"/>
    </source>
</evidence>
<dbReference type="InterPro" id="IPR006674">
    <property type="entry name" value="HD_domain"/>
</dbReference>
<feature type="transmembrane region" description="Helical" evidence="2">
    <location>
        <begin position="135"/>
        <end position="155"/>
    </location>
</feature>
<keyword evidence="2" id="KW-1133">Transmembrane helix</keyword>
<feature type="domain" description="HD" evidence="3">
    <location>
        <begin position="377"/>
        <end position="481"/>
    </location>
</feature>
<dbReference type="InterPro" id="IPR007404">
    <property type="entry name" value="YdjM-like"/>
</dbReference>
<gene>
    <name evidence="4" type="ordered locus">Thein_1966</name>
</gene>
<feature type="compositionally biased region" description="Basic and acidic residues" evidence="1">
    <location>
        <begin position="272"/>
        <end position="316"/>
    </location>
</feature>
<evidence type="ECO:0000256" key="1">
    <source>
        <dbReference type="SAM" id="MobiDB-lite"/>
    </source>
</evidence>
<feature type="region of interest" description="Disordered" evidence="1">
    <location>
        <begin position="261"/>
        <end position="316"/>
    </location>
</feature>